<dbReference type="STRING" id="1038014.SAMN04487910_2561"/>
<dbReference type="PROSITE" id="PS50968">
    <property type="entry name" value="BIOTINYL_LIPOYL"/>
    <property type="match status" value="1"/>
</dbReference>
<reference evidence="3 4" key="1">
    <citation type="submission" date="2016-10" db="EMBL/GenBank/DDBJ databases">
        <authorList>
            <person name="de Groot N.N."/>
        </authorList>
    </citation>
    <scope>NUCLEOTIDE SEQUENCE [LARGE SCALE GENOMIC DNA]</scope>
    <source>
        <strain evidence="3 4">DSM 25232</strain>
    </source>
</reference>
<evidence type="ECO:0000313" key="3">
    <source>
        <dbReference type="EMBL" id="SEL47409.1"/>
    </source>
</evidence>
<feature type="domain" description="Lipoyl-binding" evidence="2">
    <location>
        <begin position="83"/>
        <end position="161"/>
    </location>
</feature>
<dbReference type="Pfam" id="PF00364">
    <property type="entry name" value="Biotin_lipoyl"/>
    <property type="match status" value="1"/>
</dbReference>
<evidence type="ECO:0000259" key="2">
    <source>
        <dbReference type="PROSITE" id="PS50968"/>
    </source>
</evidence>
<dbReference type="InterPro" id="IPR000089">
    <property type="entry name" value="Biotin_lipoyl"/>
</dbReference>
<dbReference type="InterPro" id="IPR011053">
    <property type="entry name" value="Single_hybrid_motif"/>
</dbReference>
<dbReference type="OrthoDB" id="9812676at2"/>
<evidence type="ECO:0000313" key="4">
    <source>
        <dbReference type="Proteomes" id="UP000198521"/>
    </source>
</evidence>
<protein>
    <submittedName>
        <fullName evidence="3">Biotin-requiring enzyme</fullName>
    </submittedName>
</protein>
<dbReference type="AlphaFoldDB" id="A0A1H7QHZ7"/>
<keyword evidence="4" id="KW-1185">Reference proteome</keyword>
<dbReference type="Gene3D" id="2.40.50.100">
    <property type="match status" value="1"/>
</dbReference>
<accession>A0A1H7QHZ7</accession>
<keyword evidence="1" id="KW-0092">Biotin</keyword>
<gene>
    <name evidence="3" type="ORF">SAMN04487910_2561</name>
</gene>
<organism evidence="3 4">
    <name type="scientific">Aquimarina amphilecti</name>
    <dbReference type="NCBI Taxonomy" id="1038014"/>
    <lineage>
        <taxon>Bacteria</taxon>
        <taxon>Pseudomonadati</taxon>
        <taxon>Bacteroidota</taxon>
        <taxon>Flavobacteriia</taxon>
        <taxon>Flavobacteriales</taxon>
        <taxon>Flavobacteriaceae</taxon>
        <taxon>Aquimarina</taxon>
    </lineage>
</organism>
<name>A0A1H7QHZ7_AQUAM</name>
<dbReference type="PROSITE" id="PS00188">
    <property type="entry name" value="BIOTIN"/>
    <property type="match status" value="1"/>
</dbReference>
<dbReference type="RefSeq" id="WP_091408981.1">
    <property type="nucleotide sequence ID" value="NZ_FOAB01000004.1"/>
</dbReference>
<dbReference type="SUPFAM" id="SSF51230">
    <property type="entry name" value="Single hybrid motif"/>
    <property type="match status" value="1"/>
</dbReference>
<dbReference type="Proteomes" id="UP000198521">
    <property type="component" value="Unassembled WGS sequence"/>
</dbReference>
<dbReference type="EMBL" id="FOAB01000004">
    <property type="protein sequence ID" value="SEL47409.1"/>
    <property type="molecule type" value="Genomic_DNA"/>
</dbReference>
<evidence type="ECO:0000256" key="1">
    <source>
        <dbReference type="ARBA" id="ARBA00023267"/>
    </source>
</evidence>
<proteinExistence type="predicted"/>
<dbReference type="InterPro" id="IPR050709">
    <property type="entry name" value="Biotin_Carboxyl_Carrier/Decarb"/>
</dbReference>
<dbReference type="CDD" id="cd06850">
    <property type="entry name" value="biotinyl_domain"/>
    <property type="match status" value="1"/>
</dbReference>
<sequence>MSTHYKVKVNKDFEAMISEEDISKTNIVKTSDSTFHILEEHQSYHTEIITSDFNSKKYTVKVNANTYDVDISNQLDMMISEMGFSIGASKQVNAIKSPMPGLIIDIQVAVGQTVKEDDYLLVLEAMKMENIITSPREGTIKSIVVSKGDAVDKGKLLIEFE</sequence>
<dbReference type="InterPro" id="IPR001882">
    <property type="entry name" value="Biotin_BS"/>
</dbReference>
<dbReference type="PANTHER" id="PTHR45266:SF3">
    <property type="entry name" value="OXALOACETATE DECARBOXYLASE ALPHA CHAIN"/>
    <property type="match status" value="1"/>
</dbReference>
<dbReference type="FunFam" id="2.40.50.100:FF:000003">
    <property type="entry name" value="Acetyl-CoA carboxylase biotin carboxyl carrier protein"/>
    <property type="match status" value="1"/>
</dbReference>
<dbReference type="PANTHER" id="PTHR45266">
    <property type="entry name" value="OXALOACETATE DECARBOXYLASE ALPHA CHAIN"/>
    <property type="match status" value="1"/>
</dbReference>